<gene>
    <name evidence="2" type="ORF">Q9L42_013340</name>
</gene>
<dbReference type="EMBL" id="CP157743">
    <property type="protein sequence ID" value="XBS19349.1"/>
    <property type="molecule type" value="Genomic_DNA"/>
</dbReference>
<evidence type="ECO:0000256" key="1">
    <source>
        <dbReference type="SAM" id="Phobius"/>
    </source>
</evidence>
<dbReference type="KEGG" id="mech:Q9L42_013340"/>
<feature type="transmembrane region" description="Helical" evidence="1">
    <location>
        <begin position="7"/>
        <end position="24"/>
    </location>
</feature>
<accession>A0AAU7NQX3</accession>
<name>A0AAU7NQX3_9GAMM</name>
<organism evidence="2 3">
    <name type="scientific">Methylomarinum roseum</name>
    <dbReference type="NCBI Taxonomy" id="3067653"/>
    <lineage>
        <taxon>Bacteria</taxon>
        <taxon>Pseudomonadati</taxon>
        <taxon>Pseudomonadota</taxon>
        <taxon>Gammaproteobacteria</taxon>
        <taxon>Methylococcales</taxon>
        <taxon>Methylococcaceae</taxon>
        <taxon>Methylomarinum</taxon>
    </lineage>
</organism>
<keyword evidence="3" id="KW-1185">Reference proteome</keyword>
<sequence length="145" mass="16986">MTIRLKAFVYACAFTALSGFLFYTSGSDLFNSLRIAMDGLKTEGRVVTVDRVYRSGQDNFYLEIRFSDHRGKSHRFKNRHPYSYLFAPEADDRVTVRYWRNDTRIAMLSTVWESFFGPLLSLLMAVFFSWMAVEEYKKVLTGKDR</sequence>
<keyword evidence="1" id="KW-1133">Transmembrane helix</keyword>
<dbReference type="RefSeq" id="WP_349431229.1">
    <property type="nucleotide sequence ID" value="NZ_CP157743.1"/>
</dbReference>
<proteinExistence type="predicted"/>
<feature type="transmembrane region" description="Helical" evidence="1">
    <location>
        <begin position="115"/>
        <end position="133"/>
    </location>
</feature>
<dbReference type="AlphaFoldDB" id="A0AAU7NQX3"/>
<protein>
    <submittedName>
        <fullName evidence="2">DUF3592 domain-containing protein</fullName>
    </submittedName>
</protein>
<keyword evidence="1" id="KW-0812">Transmembrane</keyword>
<keyword evidence="1" id="KW-0472">Membrane</keyword>
<evidence type="ECO:0000313" key="2">
    <source>
        <dbReference type="EMBL" id="XBS19349.1"/>
    </source>
</evidence>
<reference evidence="2 3" key="1">
    <citation type="journal article" date="2024" name="Microbiology">
        <title>Methylomarinum rosea sp. nov., a novel halophilic methanotrophic bacterium from the hypersaline Lake Elton.</title>
        <authorList>
            <person name="Suleimanov R.Z."/>
            <person name="Oshkin I.Y."/>
            <person name="Danilova O.V."/>
            <person name="Suzina N.E."/>
            <person name="Dedysh S.N."/>
        </authorList>
    </citation>
    <scope>NUCLEOTIDE SEQUENCE [LARGE SCALE GENOMIC DNA]</scope>
    <source>
        <strain evidence="2 3">Ch1-1</strain>
    </source>
</reference>
<evidence type="ECO:0000313" key="3">
    <source>
        <dbReference type="Proteomes" id="UP001225378"/>
    </source>
</evidence>
<dbReference type="Proteomes" id="UP001225378">
    <property type="component" value="Chromosome"/>
</dbReference>